<dbReference type="Proteomes" id="UP001498398">
    <property type="component" value="Unassembled WGS sequence"/>
</dbReference>
<gene>
    <name evidence="3" type="ORF">VKT23_004975</name>
</gene>
<name>A0ABR1JV10_9AGAR</name>
<evidence type="ECO:0000313" key="3">
    <source>
        <dbReference type="EMBL" id="KAK7466246.1"/>
    </source>
</evidence>
<evidence type="ECO:0000256" key="1">
    <source>
        <dbReference type="SAM" id="Coils"/>
    </source>
</evidence>
<dbReference type="EMBL" id="JBANRG010000005">
    <property type="protein sequence ID" value="KAK7466246.1"/>
    <property type="molecule type" value="Genomic_DNA"/>
</dbReference>
<proteinExistence type="predicted"/>
<keyword evidence="2" id="KW-0472">Membrane</keyword>
<feature type="coiled-coil region" evidence="1">
    <location>
        <begin position="175"/>
        <end position="220"/>
    </location>
</feature>
<keyword evidence="2" id="KW-1133">Transmembrane helix</keyword>
<keyword evidence="1" id="KW-0175">Coiled coil</keyword>
<keyword evidence="2" id="KW-0812">Transmembrane</keyword>
<accession>A0ABR1JV10</accession>
<feature type="transmembrane region" description="Helical" evidence="2">
    <location>
        <begin position="25"/>
        <end position="47"/>
    </location>
</feature>
<evidence type="ECO:0000313" key="4">
    <source>
        <dbReference type="Proteomes" id="UP001498398"/>
    </source>
</evidence>
<sequence length="240" mass="26779">MHDLQIVFISISLSNVIDPSIYLDIYPSILMPALAVLYAILIIFIAANEATNSQPQSQELIPLVDAQIPTSIENRVEPYTLKYRRRDLDLGHNGSYQGNQFNGIVPYDLKYDPRHSDSASHATSSGQLLTRAVEPANQNGIYTDTLNINYQPSSFHLRPSTPSTIQTNSAPTVRQIQLQTEADDLREQVRALQNALDHSNEGMQAAMNRMMSHIQSLENQINSDWARGLSEEAPPGYESV</sequence>
<reference evidence="3 4" key="1">
    <citation type="submission" date="2024-01" db="EMBL/GenBank/DDBJ databases">
        <title>A draft genome for the cacao thread blight pathogen Marasmiellus scandens.</title>
        <authorList>
            <person name="Baruah I.K."/>
            <person name="Leung J."/>
            <person name="Bukari Y."/>
            <person name="Amoako-Attah I."/>
            <person name="Meinhardt L.W."/>
            <person name="Bailey B.A."/>
            <person name="Cohen S.P."/>
        </authorList>
    </citation>
    <scope>NUCLEOTIDE SEQUENCE [LARGE SCALE GENOMIC DNA]</scope>
    <source>
        <strain evidence="3 4">GH-19</strain>
    </source>
</reference>
<protein>
    <submittedName>
        <fullName evidence="3">Uncharacterized protein</fullName>
    </submittedName>
</protein>
<organism evidence="3 4">
    <name type="scientific">Marasmiellus scandens</name>
    <dbReference type="NCBI Taxonomy" id="2682957"/>
    <lineage>
        <taxon>Eukaryota</taxon>
        <taxon>Fungi</taxon>
        <taxon>Dikarya</taxon>
        <taxon>Basidiomycota</taxon>
        <taxon>Agaricomycotina</taxon>
        <taxon>Agaricomycetes</taxon>
        <taxon>Agaricomycetidae</taxon>
        <taxon>Agaricales</taxon>
        <taxon>Marasmiineae</taxon>
        <taxon>Omphalotaceae</taxon>
        <taxon>Marasmiellus</taxon>
    </lineage>
</organism>
<comment type="caution">
    <text evidence="3">The sequence shown here is derived from an EMBL/GenBank/DDBJ whole genome shotgun (WGS) entry which is preliminary data.</text>
</comment>
<keyword evidence="4" id="KW-1185">Reference proteome</keyword>
<evidence type="ECO:0000256" key="2">
    <source>
        <dbReference type="SAM" id="Phobius"/>
    </source>
</evidence>